<proteinExistence type="predicted"/>
<dbReference type="OrthoDB" id="10632430at2759"/>
<keyword evidence="2" id="KW-1185">Reference proteome</keyword>
<name>A0A067JJ56_JATCU</name>
<evidence type="ECO:0000313" key="2">
    <source>
        <dbReference type="Proteomes" id="UP000027138"/>
    </source>
</evidence>
<dbReference type="EMBL" id="KK915175">
    <property type="protein sequence ID" value="KDP23912.1"/>
    <property type="molecule type" value="Genomic_DNA"/>
</dbReference>
<evidence type="ECO:0000313" key="1">
    <source>
        <dbReference type="EMBL" id="KDP23912.1"/>
    </source>
</evidence>
<sequence length="213" mass="24515">MSSSSEASPSHAGVDSEELHLELETHISMTWCFQEVPMDCFHHNYITGLRMHAMLTVVLNPLSMEEKDASPILRAEIPVSVAFMHEIYLCIKNLPKVKKINLDSFGIVSVLTLRGFKVDWDFLRACLRFWDPSLYVFRFGAELYEMCPTFEEFTIILGCRIQYMLVVASRKSGYFSSFQLLLEFSKEKAKSLLVDGRVNLMGLIFEFVDLKDF</sequence>
<reference evidence="1 2" key="1">
    <citation type="journal article" date="2014" name="PLoS ONE">
        <title>Global Analysis of Gene Expression Profiles in Physic Nut (Jatropha curcas L.) Seedlings Exposed to Salt Stress.</title>
        <authorList>
            <person name="Zhang L."/>
            <person name="Zhang C."/>
            <person name="Wu P."/>
            <person name="Chen Y."/>
            <person name="Li M."/>
            <person name="Jiang H."/>
            <person name="Wu G."/>
        </authorList>
    </citation>
    <scope>NUCLEOTIDE SEQUENCE [LARGE SCALE GENOMIC DNA]</scope>
    <source>
        <strain evidence="2">cv. GZQX0401</strain>
        <tissue evidence="1">Young leaves</tissue>
    </source>
</reference>
<evidence type="ECO:0008006" key="3">
    <source>
        <dbReference type="Google" id="ProtNLM"/>
    </source>
</evidence>
<dbReference type="Proteomes" id="UP000027138">
    <property type="component" value="Unassembled WGS sequence"/>
</dbReference>
<protein>
    <recommendedName>
        <fullName evidence="3">Aminotransferase-like plant mobile domain-containing protein</fullName>
    </recommendedName>
</protein>
<accession>A0A067JJ56</accession>
<organism evidence="1 2">
    <name type="scientific">Jatropha curcas</name>
    <name type="common">Barbados nut</name>
    <dbReference type="NCBI Taxonomy" id="180498"/>
    <lineage>
        <taxon>Eukaryota</taxon>
        <taxon>Viridiplantae</taxon>
        <taxon>Streptophyta</taxon>
        <taxon>Embryophyta</taxon>
        <taxon>Tracheophyta</taxon>
        <taxon>Spermatophyta</taxon>
        <taxon>Magnoliopsida</taxon>
        <taxon>eudicotyledons</taxon>
        <taxon>Gunneridae</taxon>
        <taxon>Pentapetalae</taxon>
        <taxon>rosids</taxon>
        <taxon>fabids</taxon>
        <taxon>Malpighiales</taxon>
        <taxon>Euphorbiaceae</taxon>
        <taxon>Crotonoideae</taxon>
        <taxon>Jatropheae</taxon>
        <taxon>Jatropha</taxon>
    </lineage>
</organism>
<dbReference type="AlphaFoldDB" id="A0A067JJ56"/>
<gene>
    <name evidence="1" type="ORF">JCGZ_27112</name>
</gene>